<reference evidence="5 7" key="1">
    <citation type="journal article" date="2016" name="Front. Microbiol.">
        <title>Genome Sequence of the Piezophilic, Mesophilic Sulfate-Reducing Bacterium Desulfovibrio indicus J2T.</title>
        <authorList>
            <person name="Cao J."/>
            <person name="Maignien L."/>
            <person name="Shao Z."/>
            <person name="Alain K."/>
            <person name="Jebbar M."/>
        </authorList>
    </citation>
    <scope>NUCLEOTIDE SEQUENCE [LARGE SCALE GENOMIC DNA]</scope>
    <source>
        <strain evidence="5 7">J2</strain>
    </source>
</reference>
<dbReference type="GO" id="GO:0005829">
    <property type="term" value="C:cytosol"/>
    <property type="evidence" value="ECO:0007669"/>
    <property type="project" value="TreeGrafter"/>
</dbReference>
<dbReference type="GO" id="GO:0030527">
    <property type="term" value="F:structural constituent of chromatin"/>
    <property type="evidence" value="ECO:0007669"/>
    <property type="project" value="InterPro"/>
</dbReference>
<evidence type="ECO:0000313" key="6">
    <source>
        <dbReference type="EMBL" id="TDT91874.1"/>
    </source>
</evidence>
<sequence>MTKCELIAKVAQVSDLTKAHAERVVEAILGTIKEGLSGGDKVTLRGFGTFKVEQRAARVGRNPKIGTEITIPAKNVVKFKPSTELKDWVN</sequence>
<dbReference type="InterPro" id="IPR010992">
    <property type="entry name" value="IHF-like_DNA-bd_dom_sf"/>
</dbReference>
<dbReference type="PANTHER" id="PTHR33175">
    <property type="entry name" value="DNA-BINDING PROTEIN HU"/>
    <property type="match status" value="1"/>
</dbReference>
<evidence type="ECO:0000256" key="1">
    <source>
        <dbReference type="ARBA" id="ARBA00010529"/>
    </source>
</evidence>
<accession>A0A126QLN2</accession>
<dbReference type="GO" id="GO:0030261">
    <property type="term" value="P:chromosome condensation"/>
    <property type="evidence" value="ECO:0007669"/>
    <property type="project" value="UniProtKB-KW"/>
</dbReference>
<dbReference type="GO" id="GO:0003677">
    <property type="term" value="F:DNA binding"/>
    <property type="evidence" value="ECO:0007669"/>
    <property type="project" value="UniProtKB-KW"/>
</dbReference>
<protein>
    <submittedName>
        <fullName evidence="5 6">DNA-binding protein</fullName>
    </submittedName>
</protein>
<reference evidence="6 8" key="2">
    <citation type="submission" date="2019-03" db="EMBL/GenBank/DDBJ databases">
        <title>Genomic Encyclopedia of Type Strains, Phase IV (KMG-IV): sequencing the most valuable type-strain genomes for metagenomic binning, comparative biology and taxonomic classification.</title>
        <authorList>
            <person name="Goeker M."/>
        </authorList>
    </citation>
    <scope>NUCLEOTIDE SEQUENCE [LARGE SCALE GENOMIC DNA]</scope>
    <source>
        <strain evidence="6 8">DSM 101483</strain>
    </source>
</reference>
<name>A0A126QLN2_9BACT</name>
<evidence type="ECO:0000256" key="2">
    <source>
        <dbReference type="ARBA" id="ARBA00023067"/>
    </source>
</evidence>
<dbReference type="Gene3D" id="4.10.520.10">
    <property type="entry name" value="IHF-like DNA-binding proteins"/>
    <property type="match status" value="1"/>
</dbReference>
<dbReference type="RefSeq" id="WP_066801955.1">
    <property type="nucleotide sequence ID" value="NZ_CP014206.1"/>
</dbReference>
<dbReference type="KEGG" id="dej:AWY79_07055"/>
<keyword evidence="7" id="KW-1185">Reference proteome</keyword>
<dbReference type="EMBL" id="CP014206">
    <property type="protein sequence ID" value="AMK10882.1"/>
    <property type="molecule type" value="Genomic_DNA"/>
</dbReference>
<comment type="similarity">
    <text evidence="1 4">Belongs to the bacterial histone-like protein family.</text>
</comment>
<evidence type="ECO:0000256" key="3">
    <source>
        <dbReference type="ARBA" id="ARBA00023125"/>
    </source>
</evidence>
<dbReference type="SMART" id="SM00411">
    <property type="entry name" value="BHL"/>
    <property type="match status" value="1"/>
</dbReference>
<dbReference type="Proteomes" id="UP000055611">
    <property type="component" value="Chromosome"/>
</dbReference>
<gene>
    <name evidence="5" type="ORF">AWY79_07055</name>
    <name evidence="6" type="ORF">EDC59_101277</name>
</gene>
<evidence type="ECO:0000313" key="5">
    <source>
        <dbReference type="EMBL" id="AMK10882.1"/>
    </source>
</evidence>
<organism evidence="6 8">
    <name type="scientific">Pseudodesulfovibrio indicus</name>
    <dbReference type="NCBI Taxonomy" id="1716143"/>
    <lineage>
        <taxon>Bacteria</taxon>
        <taxon>Pseudomonadati</taxon>
        <taxon>Thermodesulfobacteriota</taxon>
        <taxon>Desulfovibrionia</taxon>
        <taxon>Desulfovibrionales</taxon>
        <taxon>Desulfovibrionaceae</taxon>
    </lineage>
</organism>
<dbReference type="SUPFAM" id="SSF47729">
    <property type="entry name" value="IHF-like DNA-binding proteins"/>
    <property type="match status" value="1"/>
</dbReference>
<dbReference type="Proteomes" id="UP000295506">
    <property type="component" value="Unassembled WGS sequence"/>
</dbReference>
<evidence type="ECO:0000313" key="7">
    <source>
        <dbReference type="Proteomes" id="UP000055611"/>
    </source>
</evidence>
<evidence type="ECO:0000256" key="4">
    <source>
        <dbReference type="RuleBase" id="RU003939"/>
    </source>
</evidence>
<dbReference type="Pfam" id="PF00216">
    <property type="entry name" value="Bac_DNA_binding"/>
    <property type="match status" value="1"/>
</dbReference>
<evidence type="ECO:0000313" key="8">
    <source>
        <dbReference type="Proteomes" id="UP000295506"/>
    </source>
</evidence>
<dbReference type="PANTHER" id="PTHR33175:SF3">
    <property type="entry name" value="DNA-BINDING PROTEIN HU-BETA"/>
    <property type="match status" value="1"/>
</dbReference>
<proteinExistence type="inferred from homology"/>
<dbReference type="EMBL" id="SOBK01000001">
    <property type="protein sequence ID" value="TDT91874.1"/>
    <property type="molecule type" value="Genomic_DNA"/>
</dbReference>
<dbReference type="AlphaFoldDB" id="A0A126QLN2"/>
<dbReference type="InterPro" id="IPR000119">
    <property type="entry name" value="Hist_DNA-bd"/>
</dbReference>
<keyword evidence="3 6" id="KW-0238">DNA-binding</keyword>
<dbReference type="OrthoDB" id="9799835at2"/>
<keyword evidence="2" id="KW-0226">DNA condensation</keyword>
<dbReference type="PRINTS" id="PR01727">
    <property type="entry name" value="DNABINDINGHU"/>
</dbReference>
<dbReference type="CDD" id="cd13831">
    <property type="entry name" value="HU"/>
    <property type="match status" value="1"/>
</dbReference>